<keyword evidence="1" id="KW-1133">Transmembrane helix</keyword>
<feature type="transmembrane region" description="Helical" evidence="1">
    <location>
        <begin position="16"/>
        <end position="38"/>
    </location>
</feature>
<evidence type="ECO:0000313" key="2">
    <source>
        <dbReference type="EMBL" id="PTB55291.1"/>
    </source>
</evidence>
<keyword evidence="1" id="KW-0812">Transmembrane</keyword>
<organism evidence="2 3">
    <name type="scientific">Trichoderma harzianum CBS 226.95</name>
    <dbReference type="NCBI Taxonomy" id="983964"/>
    <lineage>
        <taxon>Eukaryota</taxon>
        <taxon>Fungi</taxon>
        <taxon>Dikarya</taxon>
        <taxon>Ascomycota</taxon>
        <taxon>Pezizomycotina</taxon>
        <taxon>Sordariomycetes</taxon>
        <taxon>Hypocreomycetidae</taxon>
        <taxon>Hypocreales</taxon>
        <taxon>Hypocreaceae</taxon>
        <taxon>Trichoderma</taxon>
    </lineage>
</organism>
<dbReference type="Proteomes" id="UP000241690">
    <property type="component" value="Unassembled WGS sequence"/>
</dbReference>
<gene>
    <name evidence="2" type="ORF">M431DRAFT_397404</name>
</gene>
<sequence>MEGAYRVGNNTPQQPLYTALSSLRIVTCIFNLTWYFAYPLNASLSRIRAKRFALTKGKQITEYYSVRDLEMLSAAKRSCLGIWSAFRQSSHRRMAANGDLAK</sequence>
<dbReference type="EMBL" id="KZ679679">
    <property type="protein sequence ID" value="PTB55291.1"/>
    <property type="molecule type" value="Genomic_DNA"/>
</dbReference>
<dbReference type="RefSeq" id="XP_024774968.1">
    <property type="nucleotide sequence ID" value="XM_024914847.1"/>
</dbReference>
<proteinExistence type="predicted"/>
<protein>
    <submittedName>
        <fullName evidence="2">Uncharacterized protein</fullName>
    </submittedName>
</protein>
<reference evidence="2 3" key="1">
    <citation type="submission" date="2016-07" db="EMBL/GenBank/DDBJ databases">
        <title>Multiple horizontal gene transfer events from other fungi enriched the ability of initially mycotrophic Trichoderma (Ascomycota) to feed on dead plant biomass.</title>
        <authorList>
            <consortium name="DOE Joint Genome Institute"/>
            <person name="Aerts A."/>
            <person name="Atanasova L."/>
            <person name="Chenthamara K."/>
            <person name="Zhang J."/>
            <person name="Grujic M."/>
            <person name="Henrissat B."/>
            <person name="Kuo A."/>
            <person name="Salamov A."/>
            <person name="Lipzen A."/>
            <person name="Labutti K."/>
            <person name="Barry K."/>
            <person name="Miao Y."/>
            <person name="Rahimi M.J."/>
            <person name="Shen Q."/>
            <person name="Grigoriev I.V."/>
            <person name="Kubicek C.P."/>
            <person name="Druzhinina I.S."/>
        </authorList>
    </citation>
    <scope>NUCLEOTIDE SEQUENCE [LARGE SCALE GENOMIC DNA]</scope>
    <source>
        <strain evidence="2 3">CBS 226.95</strain>
    </source>
</reference>
<keyword evidence="3" id="KW-1185">Reference proteome</keyword>
<keyword evidence="1" id="KW-0472">Membrane</keyword>
<accession>A0A2T4ADY6</accession>
<dbReference type="AlphaFoldDB" id="A0A2T4ADY6"/>
<evidence type="ECO:0000256" key="1">
    <source>
        <dbReference type="SAM" id="Phobius"/>
    </source>
</evidence>
<evidence type="ECO:0000313" key="3">
    <source>
        <dbReference type="Proteomes" id="UP000241690"/>
    </source>
</evidence>
<dbReference type="GeneID" id="36623413"/>
<name>A0A2T4ADY6_TRIHA</name>